<comment type="subcellular location">
    <subcellularLocation>
        <location evidence="1">Mitochondrion inner membrane</location>
        <topology evidence="1">Single-pass membrane protein</topology>
    </subcellularLocation>
</comment>
<dbReference type="Pfam" id="PF03031">
    <property type="entry name" value="NIF"/>
    <property type="match status" value="1"/>
</dbReference>
<protein>
    <recommendedName>
        <fullName evidence="1">Mitochondrial import inner membrane translocase subunit TIM50</fullName>
    </recommendedName>
</protein>
<name>A0AAE1KD86_9FABA</name>
<keyword evidence="1" id="KW-0811">Translocation</keyword>
<dbReference type="PROSITE" id="PS50969">
    <property type="entry name" value="FCP1"/>
    <property type="match status" value="1"/>
</dbReference>
<dbReference type="SMART" id="SM00577">
    <property type="entry name" value="CPDc"/>
    <property type="match status" value="1"/>
</dbReference>
<dbReference type="InterPro" id="IPR004274">
    <property type="entry name" value="FCP1_dom"/>
</dbReference>
<dbReference type="GO" id="GO:0015031">
    <property type="term" value="P:protein transport"/>
    <property type="evidence" value="ECO:0007669"/>
    <property type="project" value="UniProtKB-KW"/>
</dbReference>
<sequence>MENHVVERNEPVWNIPDEGINNTIMTDEARCDDQPVRNVPHEAINNPIKIDEAGSDGNLVCNVPEEPTSNPVKTDKARSDTQVVLSNADEGRKISVSISKEEARPEGSRRSLGEPSIRCLKKRLLILDINGLLADIVLPQPIGHKADEVVAGRAVFKRPFYLEFLKFCFENFEVAVWSSRLKKNVDKVINCLMGDMRHKLLFCWDQSHCTPTSFGTLENKHKPLVFKDLRKIWEKRDPNLPWEKGYYDESNTLLLDDSPYKALLNPPHTSIFPYTYTYQNKSDNSLGVGGDLREYLEGLVKAGNMAEYVEQNPYGQEHITESSPSWSFYIGVMRSLSISQLEKMSLSTYI</sequence>
<dbReference type="Proteomes" id="UP001293593">
    <property type="component" value="Unassembled WGS sequence"/>
</dbReference>
<comment type="subunit">
    <text evidence="1">Component of the TIM23 complex.</text>
</comment>
<comment type="function">
    <text evidence="1">Essential component of the TIM23 complex, a complex that mediates the translocation of transit peptide-containing proteins across the mitochondrial inner membrane.</text>
</comment>
<dbReference type="GO" id="GO:0005744">
    <property type="term" value="C:TIM23 mitochondrial import inner membrane translocase complex"/>
    <property type="evidence" value="ECO:0007669"/>
    <property type="project" value="UniProtKB-UniRule"/>
</dbReference>
<dbReference type="SUPFAM" id="SSF56784">
    <property type="entry name" value="HAD-like"/>
    <property type="match status" value="1"/>
</dbReference>
<dbReference type="InterPro" id="IPR023214">
    <property type="entry name" value="HAD_sf"/>
</dbReference>
<dbReference type="PANTHER" id="PTHR12210">
    <property type="entry name" value="DULLARD PROTEIN PHOSPHATASE"/>
    <property type="match status" value="1"/>
</dbReference>
<evidence type="ECO:0000313" key="3">
    <source>
        <dbReference type="EMBL" id="KAK4271909.1"/>
    </source>
</evidence>
<reference evidence="3" key="1">
    <citation type="submission" date="2023-10" db="EMBL/GenBank/DDBJ databases">
        <title>Chromosome-level genome of the transformable northern wattle, Acacia crassicarpa.</title>
        <authorList>
            <person name="Massaro I."/>
            <person name="Sinha N.R."/>
            <person name="Poethig S."/>
            <person name="Leichty A.R."/>
        </authorList>
    </citation>
    <scope>NUCLEOTIDE SEQUENCE</scope>
    <source>
        <strain evidence="3">Acra3RX</strain>
        <tissue evidence="3">Leaf</tissue>
    </source>
</reference>
<dbReference type="FunFam" id="3.40.50.1000:FF:000257">
    <property type="entry name" value="Haloacid dehalogenase-like hydrolase (HAD) superfamily protein"/>
    <property type="match status" value="1"/>
</dbReference>
<dbReference type="InterPro" id="IPR050365">
    <property type="entry name" value="TIM50"/>
</dbReference>
<comment type="similarity">
    <text evidence="1">Belongs to the TIM50 family.</text>
</comment>
<dbReference type="AlphaFoldDB" id="A0AAE1KD86"/>
<keyword evidence="1" id="KW-0496">Mitochondrion</keyword>
<comment type="caution">
    <text evidence="3">The sequence shown here is derived from an EMBL/GenBank/DDBJ whole genome shotgun (WGS) entry which is preliminary data.</text>
</comment>
<accession>A0AAE1KD86</accession>
<keyword evidence="1" id="KW-0809">Transit peptide</keyword>
<keyword evidence="1" id="KW-0653">Protein transport</keyword>
<feature type="domain" description="FCP1 homology" evidence="2">
    <location>
        <begin position="118"/>
        <end position="299"/>
    </location>
</feature>
<evidence type="ECO:0000256" key="1">
    <source>
        <dbReference type="RuleBase" id="RU365079"/>
    </source>
</evidence>
<evidence type="ECO:0000259" key="2">
    <source>
        <dbReference type="PROSITE" id="PS50969"/>
    </source>
</evidence>
<keyword evidence="1" id="KW-0813">Transport</keyword>
<dbReference type="Gene3D" id="3.40.50.1000">
    <property type="entry name" value="HAD superfamily/HAD-like"/>
    <property type="match status" value="1"/>
</dbReference>
<gene>
    <name evidence="3" type="ORF">QN277_020532</name>
</gene>
<proteinExistence type="inferred from homology"/>
<evidence type="ECO:0000313" key="4">
    <source>
        <dbReference type="Proteomes" id="UP001293593"/>
    </source>
</evidence>
<keyword evidence="4" id="KW-1185">Reference proteome</keyword>
<organism evidence="3 4">
    <name type="scientific">Acacia crassicarpa</name>
    <name type="common">northern wattle</name>
    <dbReference type="NCBI Taxonomy" id="499986"/>
    <lineage>
        <taxon>Eukaryota</taxon>
        <taxon>Viridiplantae</taxon>
        <taxon>Streptophyta</taxon>
        <taxon>Embryophyta</taxon>
        <taxon>Tracheophyta</taxon>
        <taxon>Spermatophyta</taxon>
        <taxon>Magnoliopsida</taxon>
        <taxon>eudicotyledons</taxon>
        <taxon>Gunneridae</taxon>
        <taxon>Pentapetalae</taxon>
        <taxon>rosids</taxon>
        <taxon>fabids</taxon>
        <taxon>Fabales</taxon>
        <taxon>Fabaceae</taxon>
        <taxon>Caesalpinioideae</taxon>
        <taxon>mimosoid clade</taxon>
        <taxon>Acacieae</taxon>
        <taxon>Acacia</taxon>
    </lineage>
</organism>
<dbReference type="EMBL" id="JAWXYG010000005">
    <property type="protein sequence ID" value="KAK4271909.1"/>
    <property type="molecule type" value="Genomic_DNA"/>
</dbReference>
<dbReference type="InterPro" id="IPR036412">
    <property type="entry name" value="HAD-like_sf"/>
</dbReference>